<keyword evidence="8" id="KW-0808">Transferase</keyword>
<dbReference type="GO" id="GO:0016567">
    <property type="term" value="P:protein ubiquitination"/>
    <property type="evidence" value="ECO:0007669"/>
    <property type="project" value="UniProtKB-ARBA"/>
</dbReference>
<reference evidence="21 22" key="1">
    <citation type="submission" date="2014-06" db="EMBL/GenBank/DDBJ databases">
        <title>Evolutionary Origins and Diversification of the Mycorrhizal Mutualists.</title>
        <authorList>
            <consortium name="DOE Joint Genome Institute"/>
            <consortium name="Mycorrhizal Genomics Consortium"/>
            <person name="Kohler A."/>
            <person name="Kuo A."/>
            <person name="Nagy L.G."/>
            <person name="Floudas D."/>
            <person name="Copeland A."/>
            <person name="Barry K.W."/>
            <person name="Cichocki N."/>
            <person name="Veneault-Fourrey C."/>
            <person name="LaButti K."/>
            <person name="Lindquist E.A."/>
            <person name="Lipzen A."/>
            <person name="Lundell T."/>
            <person name="Morin E."/>
            <person name="Murat C."/>
            <person name="Riley R."/>
            <person name="Ohm R."/>
            <person name="Sun H."/>
            <person name="Tunlid A."/>
            <person name="Henrissat B."/>
            <person name="Grigoriev I.V."/>
            <person name="Hibbett D.S."/>
            <person name="Martin F."/>
        </authorList>
    </citation>
    <scope>NUCLEOTIDE SEQUENCE [LARGE SCALE GENOMIC DNA]</scope>
    <source>
        <strain evidence="21 22">SS14</strain>
    </source>
</reference>
<evidence type="ECO:0000256" key="1">
    <source>
        <dbReference type="ARBA" id="ARBA00000900"/>
    </source>
</evidence>
<dbReference type="PROSITE" id="PS50089">
    <property type="entry name" value="ZF_RING_2"/>
    <property type="match status" value="1"/>
</dbReference>
<dbReference type="OrthoDB" id="6270329at2759"/>
<comment type="catalytic activity">
    <reaction evidence="1">
        <text>S-ubiquitinyl-[E2 ubiquitin-conjugating enzyme]-L-cysteine + [acceptor protein]-L-lysine = [E2 ubiquitin-conjugating enzyme]-L-cysteine + N(6)-ubiquitinyl-[acceptor protein]-L-lysine.</text>
        <dbReference type="EC" id="2.3.2.27"/>
    </reaction>
</comment>
<dbReference type="GO" id="GO:0061630">
    <property type="term" value="F:ubiquitin protein ligase activity"/>
    <property type="evidence" value="ECO:0007669"/>
    <property type="project" value="UniProtKB-EC"/>
</dbReference>
<keyword evidence="11 19" id="KW-0863">Zinc-finger</keyword>
<name>A0A0C9W3D5_SPHS4</name>
<evidence type="ECO:0000256" key="9">
    <source>
        <dbReference type="ARBA" id="ARBA00022692"/>
    </source>
</evidence>
<sequence length="329" mass="37221">MASFRLPPANQAQTIRANQRDIFHVASLREQLETVLRSTLGTRWLLRWDKEIDLITNLGYYGLATFHTSQTLGEEYTDIWPIAPGSISSLYSRKRRSAFILLSALPPYLASRLLPRLNGYFTAACAKNLLHYLPTSLDLLSEINLAIFYFYGTYHELVNRILRTRHITTIPPNPNVSPPSYSLLGLMLVLRLGYRILSVIRAHYEAKREAAAAAVSKGQELATTSSPNEPSIDSRRVSSILAQALIEETEPTDAEEDENTILNVEELSPEEREIRRCTLCLEERTSSCATECGHLFCWNCISGWAREKSECPLCRQSVDITKLLPIYNL</sequence>
<accession>A0A0C9W3D5</accession>
<keyword evidence="10" id="KW-0479">Metal-binding</keyword>
<dbReference type="Pfam" id="PF13639">
    <property type="entry name" value="zf-RING_2"/>
    <property type="match status" value="1"/>
</dbReference>
<dbReference type="PANTHER" id="PTHR23350">
    <property type="entry name" value="PEROXISOME ASSEMBLY PROTEIN 10"/>
    <property type="match status" value="1"/>
</dbReference>
<dbReference type="InterPro" id="IPR025654">
    <property type="entry name" value="PEX2/10"/>
</dbReference>
<dbReference type="Gene3D" id="3.30.40.10">
    <property type="entry name" value="Zinc/RING finger domain, C3HC4 (zinc finger)"/>
    <property type="match status" value="1"/>
</dbReference>
<keyword evidence="12" id="KW-0833">Ubl conjugation pathway</keyword>
<keyword evidence="16" id="KW-0472">Membrane</keyword>
<evidence type="ECO:0000313" key="22">
    <source>
        <dbReference type="Proteomes" id="UP000054279"/>
    </source>
</evidence>
<keyword evidence="13" id="KW-0862">Zinc</keyword>
<comment type="similarity">
    <text evidence="4">Belongs to the pex2/pex10/pex12 family.</text>
</comment>
<evidence type="ECO:0000256" key="14">
    <source>
        <dbReference type="ARBA" id="ARBA00022927"/>
    </source>
</evidence>
<dbReference type="GO" id="GO:0016562">
    <property type="term" value="P:protein import into peroxisome matrix, receptor recycling"/>
    <property type="evidence" value="ECO:0007669"/>
    <property type="project" value="UniProtKB-ARBA"/>
</dbReference>
<evidence type="ECO:0000256" key="5">
    <source>
        <dbReference type="ARBA" id="ARBA00012483"/>
    </source>
</evidence>
<evidence type="ECO:0000256" key="4">
    <source>
        <dbReference type="ARBA" id="ARBA00008704"/>
    </source>
</evidence>
<keyword evidence="7" id="KW-0962">Peroxisome biogenesis</keyword>
<dbReference type="Pfam" id="PF04757">
    <property type="entry name" value="Pex2_Pex12"/>
    <property type="match status" value="1"/>
</dbReference>
<dbReference type="Proteomes" id="UP000054279">
    <property type="component" value="Unassembled WGS sequence"/>
</dbReference>
<proteinExistence type="inferred from homology"/>
<evidence type="ECO:0000313" key="21">
    <source>
        <dbReference type="EMBL" id="KIJ45671.1"/>
    </source>
</evidence>
<protein>
    <recommendedName>
        <fullName evidence="5">RING-type E3 ubiquitin transferase</fullName>
        <ecNumber evidence="5">2.3.2.27</ecNumber>
    </recommendedName>
    <alternativeName>
        <fullName evidence="18">Peroxin-10</fullName>
    </alternativeName>
</protein>
<dbReference type="SMART" id="SM00184">
    <property type="entry name" value="RING"/>
    <property type="match status" value="1"/>
</dbReference>
<evidence type="ECO:0000256" key="6">
    <source>
        <dbReference type="ARBA" id="ARBA00022448"/>
    </source>
</evidence>
<evidence type="ECO:0000256" key="17">
    <source>
        <dbReference type="ARBA" id="ARBA00023140"/>
    </source>
</evidence>
<dbReference type="InterPro" id="IPR013083">
    <property type="entry name" value="Znf_RING/FYVE/PHD"/>
</dbReference>
<gene>
    <name evidence="21" type="ORF">M422DRAFT_778869</name>
</gene>
<dbReference type="PROSITE" id="PS00518">
    <property type="entry name" value="ZF_RING_1"/>
    <property type="match status" value="1"/>
</dbReference>
<evidence type="ECO:0000259" key="20">
    <source>
        <dbReference type="PROSITE" id="PS50089"/>
    </source>
</evidence>
<evidence type="ECO:0000256" key="7">
    <source>
        <dbReference type="ARBA" id="ARBA00022593"/>
    </source>
</evidence>
<dbReference type="EC" id="2.3.2.27" evidence="5"/>
<evidence type="ECO:0000256" key="11">
    <source>
        <dbReference type="ARBA" id="ARBA00022771"/>
    </source>
</evidence>
<dbReference type="AlphaFoldDB" id="A0A0C9W3D5"/>
<evidence type="ECO:0000256" key="8">
    <source>
        <dbReference type="ARBA" id="ARBA00022679"/>
    </source>
</evidence>
<evidence type="ECO:0000256" key="19">
    <source>
        <dbReference type="PROSITE-ProRule" id="PRU00175"/>
    </source>
</evidence>
<evidence type="ECO:0000256" key="18">
    <source>
        <dbReference type="ARBA" id="ARBA00041230"/>
    </source>
</evidence>
<keyword evidence="17" id="KW-0576">Peroxisome</keyword>
<dbReference type="InterPro" id="IPR001841">
    <property type="entry name" value="Znf_RING"/>
</dbReference>
<dbReference type="InterPro" id="IPR017907">
    <property type="entry name" value="Znf_RING_CS"/>
</dbReference>
<keyword evidence="14" id="KW-0653">Protein transport</keyword>
<evidence type="ECO:0000256" key="15">
    <source>
        <dbReference type="ARBA" id="ARBA00022989"/>
    </source>
</evidence>
<evidence type="ECO:0000256" key="12">
    <source>
        <dbReference type="ARBA" id="ARBA00022786"/>
    </source>
</evidence>
<dbReference type="GO" id="GO:0005778">
    <property type="term" value="C:peroxisomal membrane"/>
    <property type="evidence" value="ECO:0007669"/>
    <property type="project" value="UniProtKB-SubCell"/>
</dbReference>
<keyword evidence="6" id="KW-0813">Transport</keyword>
<dbReference type="PANTHER" id="PTHR23350:SF0">
    <property type="entry name" value="PEROXISOME BIOGENESIS FACTOR 10"/>
    <property type="match status" value="1"/>
</dbReference>
<organism evidence="21 22">
    <name type="scientific">Sphaerobolus stellatus (strain SS14)</name>
    <dbReference type="NCBI Taxonomy" id="990650"/>
    <lineage>
        <taxon>Eukaryota</taxon>
        <taxon>Fungi</taxon>
        <taxon>Dikarya</taxon>
        <taxon>Basidiomycota</taxon>
        <taxon>Agaricomycotina</taxon>
        <taxon>Agaricomycetes</taxon>
        <taxon>Phallomycetidae</taxon>
        <taxon>Geastrales</taxon>
        <taxon>Sphaerobolaceae</taxon>
        <taxon>Sphaerobolus</taxon>
    </lineage>
</organism>
<evidence type="ECO:0000256" key="16">
    <source>
        <dbReference type="ARBA" id="ARBA00023136"/>
    </source>
</evidence>
<evidence type="ECO:0000256" key="3">
    <source>
        <dbReference type="ARBA" id="ARBA00004906"/>
    </source>
</evidence>
<keyword evidence="15" id="KW-1133">Transmembrane helix</keyword>
<evidence type="ECO:0000256" key="13">
    <source>
        <dbReference type="ARBA" id="ARBA00022833"/>
    </source>
</evidence>
<dbReference type="SUPFAM" id="SSF57850">
    <property type="entry name" value="RING/U-box"/>
    <property type="match status" value="1"/>
</dbReference>
<feature type="domain" description="RING-type" evidence="20">
    <location>
        <begin position="277"/>
        <end position="315"/>
    </location>
</feature>
<comment type="subcellular location">
    <subcellularLocation>
        <location evidence="2">Peroxisome membrane</location>
        <topology evidence="2">Multi-pass membrane protein</topology>
    </subcellularLocation>
</comment>
<dbReference type="GO" id="GO:0008270">
    <property type="term" value="F:zinc ion binding"/>
    <property type="evidence" value="ECO:0007669"/>
    <property type="project" value="UniProtKB-KW"/>
</dbReference>
<evidence type="ECO:0000256" key="10">
    <source>
        <dbReference type="ARBA" id="ARBA00022723"/>
    </source>
</evidence>
<dbReference type="EMBL" id="KN837111">
    <property type="protein sequence ID" value="KIJ45671.1"/>
    <property type="molecule type" value="Genomic_DNA"/>
</dbReference>
<evidence type="ECO:0000256" key="2">
    <source>
        <dbReference type="ARBA" id="ARBA00004585"/>
    </source>
</evidence>
<keyword evidence="22" id="KW-1185">Reference proteome</keyword>
<dbReference type="InterPro" id="IPR006845">
    <property type="entry name" value="Pex_N"/>
</dbReference>
<keyword evidence="9" id="KW-0812">Transmembrane</keyword>
<comment type="pathway">
    <text evidence="3">Protein modification; protein ubiquitination.</text>
</comment>
<dbReference type="CDD" id="cd16527">
    <property type="entry name" value="RING-HC_PEX10"/>
    <property type="match status" value="1"/>
</dbReference>
<dbReference type="HOGENOM" id="CLU_041707_1_1_1"/>